<dbReference type="EMBL" id="LVKK01000172">
    <property type="protein sequence ID" value="OAG34214.1"/>
    <property type="molecule type" value="Genomic_DNA"/>
</dbReference>
<name>A0A177EQD6_9EURO</name>
<dbReference type="AlphaFoldDB" id="A0A177EQD6"/>
<comment type="similarity">
    <text evidence="1">Belongs to the iron/ascorbate-dependent oxidoreductase family.</text>
</comment>
<feature type="domain" description="Isopenicillin N synthase-like Fe(2+) 2OG dioxygenase" evidence="2">
    <location>
        <begin position="207"/>
        <end position="288"/>
    </location>
</feature>
<dbReference type="Proteomes" id="UP000077002">
    <property type="component" value="Unassembled WGS sequence"/>
</dbReference>
<evidence type="ECO:0000313" key="4">
    <source>
        <dbReference type="Proteomes" id="UP000077002"/>
    </source>
</evidence>
<protein>
    <recommendedName>
        <fullName evidence="2">Isopenicillin N synthase-like Fe(2+) 2OG dioxygenase domain-containing protein</fullName>
    </recommendedName>
</protein>
<dbReference type="SUPFAM" id="SSF51197">
    <property type="entry name" value="Clavaminate synthase-like"/>
    <property type="match status" value="1"/>
</dbReference>
<dbReference type="PRINTS" id="PR00682">
    <property type="entry name" value="IPNSYNTHASE"/>
</dbReference>
<dbReference type="Pfam" id="PF03171">
    <property type="entry name" value="2OG-FeII_Oxy"/>
    <property type="match status" value="1"/>
</dbReference>
<organism evidence="3 4">
    <name type="scientific">Fonsecaea monophora</name>
    <dbReference type="NCBI Taxonomy" id="254056"/>
    <lineage>
        <taxon>Eukaryota</taxon>
        <taxon>Fungi</taxon>
        <taxon>Dikarya</taxon>
        <taxon>Ascomycota</taxon>
        <taxon>Pezizomycotina</taxon>
        <taxon>Eurotiomycetes</taxon>
        <taxon>Chaetothyriomycetidae</taxon>
        <taxon>Chaetothyriales</taxon>
        <taxon>Herpotrichiellaceae</taxon>
        <taxon>Fonsecaea</taxon>
    </lineage>
</organism>
<accession>A0A177EQD6</accession>
<evidence type="ECO:0000256" key="1">
    <source>
        <dbReference type="ARBA" id="ARBA00008056"/>
    </source>
</evidence>
<evidence type="ECO:0000313" key="3">
    <source>
        <dbReference type="EMBL" id="OAG34214.1"/>
    </source>
</evidence>
<dbReference type="OrthoDB" id="406156at2759"/>
<dbReference type="InterPro" id="IPR027443">
    <property type="entry name" value="IPNS-like_sf"/>
</dbReference>
<dbReference type="GeneID" id="34606721"/>
<comment type="caution">
    <text evidence="3">The sequence shown here is derived from an EMBL/GenBank/DDBJ whole genome shotgun (WGS) entry which is preliminary data.</text>
</comment>
<keyword evidence="4" id="KW-1185">Reference proteome</keyword>
<dbReference type="Gene3D" id="2.60.120.330">
    <property type="entry name" value="B-lactam Antibiotic, Isopenicillin N Synthase, Chain"/>
    <property type="match status" value="1"/>
</dbReference>
<proteinExistence type="inferred from homology"/>
<reference evidence="3 4" key="1">
    <citation type="submission" date="2016-03" db="EMBL/GenBank/DDBJ databases">
        <title>Draft genome sequence of the Fonsecaea monophora CBS 269.37.</title>
        <authorList>
            <person name="Bombassaro A."/>
            <person name="Vinicius W.A."/>
            <person name="De Hoog S."/>
            <person name="Sun J."/>
            <person name="Souza E.M."/>
            <person name="Raittz R.T."/>
            <person name="Costa F."/>
            <person name="Leao A.C."/>
            <person name="Tadra-Sfeir M.Z."/>
            <person name="Baura V."/>
            <person name="Balsanelli E."/>
            <person name="Pedrosa F.O."/>
            <person name="Moreno L.F."/>
            <person name="Steffens M.B."/>
            <person name="Xi L."/>
            <person name="Bocca A.L."/>
            <person name="Felipe M.S."/>
            <person name="Teixeira M."/>
            <person name="Telles Filho F.Q."/>
            <person name="Azevedo C.M."/>
            <person name="Gomes R."/>
            <person name="Vicente V.A."/>
        </authorList>
    </citation>
    <scope>NUCLEOTIDE SEQUENCE [LARGE SCALE GENOMIC DNA]</scope>
    <source>
        <strain evidence="3 4">CBS 269.37</strain>
    </source>
</reference>
<dbReference type="PANTHER" id="PTHR47990">
    <property type="entry name" value="2-OXOGLUTARATE (2OG) AND FE(II)-DEPENDENT OXYGENASE SUPERFAMILY PROTEIN-RELATED"/>
    <property type="match status" value="1"/>
</dbReference>
<gene>
    <name evidence="3" type="ORF">AYO21_11632</name>
</gene>
<dbReference type="RefSeq" id="XP_022506166.1">
    <property type="nucleotide sequence ID" value="XM_022661518.1"/>
</dbReference>
<evidence type="ECO:0000259" key="2">
    <source>
        <dbReference type="Pfam" id="PF03171"/>
    </source>
</evidence>
<dbReference type="InterPro" id="IPR050231">
    <property type="entry name" value="Iron_ascorbate_oxido_reductase"/>
</dbReference>
<dbReference type="InterPro" id="IPR044861">
    <property type="entry name" value="IPNS-like_FE2OG_OXY"/>
</dbReference>
<sequence>MAQTIQRPDNASTGYTENPIIYDYPPETIADLDWADLIALDLSLFDRPGGKQKLAAQLKDADEIDRQFAFARDLFNLPLAEKLSYEADLSKDGYVGYRSAGNRELVPGVFDNIEVYGFAKFYSQFGQRPHPALIQQNIGEIERFSRHMHEYIGYRLLRLIAIVLELPEDYFVSKHRYDQKSGCNLRYLKNNARTVEEIKKLGNTPPVRGHTDFGSLTMLFRQPVAGLQVKTPEGKWKYVKAHPASITVNIADMMDFVSNGYLKSSVHRVVSPPPDQVALDRIGVIYFLRFEDDVELKPVDSVLLKNWSSSSRLGEANGVTAGEWVKARTRDNAKMAAIYLNEEPEVVKSIKIHNFV</sequence>